<accession>A0A8J5RWA6</accession>
<protein>
    <submittedName>
        <fullName evidence="1">Uncharacterized protein</fullName>
    </submittedName>
</protein>
<comment type="caution">
    <text evidence="1">The sequence shown here is derived from an EMBL/GenBank/DDBJ whole genome shotgun (WGS) entry which is preliminary data.</text>
</comment>
<name>A0A8J5RWA6_ZIZPA</name>
<organism evidence="1 2">
    <name type="scientific">Zizania palustris</name>
    <name type="common">Northern wild rice</name>
    <dbReference type="NCBI Taxonomy" id="103762"/>
    <lineage>
        <taxon>Eukaryota</taxon>
        <taxon>Viridiplantae</taxon>
        <taxon>Streptophyta</taxon>
        <taxon>Embryophyta</taxon>
        <taxon>Tracheophyta</taxon>
        <taxon>Spermatophyta</taxon>
        <taxon>Magnoliopsida</taxon>
        <taxon>Liliopsida</taxon>
        <taxon>Poales</taxon>
        <taxon>Poaceae</taxon>
        <taxon>BOP clade</taxon>
        <taxon>Oryzoideae</taxon>
        <taxon>Oryzeae</taxon>
        <taxon>Zizaniinae</taxon>
        <taxon>Zizania</taxon>
    </lineage>
</organism>
<reference evidence="1" key="2">
    <citation type="submission" date="2021-02" db="EMBL/GenBank/DDBJ databases">
        <authorList>
            <person name="Kimball J.A."/>
            <person name="Haas M.W."/>
            <person name="Macchietto M."/>
            <person name="Kono T."/>
            <person name="Duquette J."/>
            <person name="Shao M."/>
        </authorList>
    </citation>
    <scope>NUCLEOTIDE SEQUENCE</scope>
    <source>
        <tissue evidence="1">Fresh leaf tissue</tissue>
    </source>
</reference>
<sequence length="215" mass="23448">MSHISFTAEDAAGVKFPHADPLVISADIAGVECEDVPLEPVRLISSGPKPLHLYGLGLKDVDLRLKLVCSGSPSSKPLQLGNSGLEGVNLRDLGLECLGPCGPKEKSLDLRLQRPEPVDLGCLLPDQSLGGLSSPRELRSTALAVAVFGEQGQQRTLRQRDYLRTKWRVRKRKLGASPRVLQRNTWLAALSMARLRSMPSTWPSSSISPASRKRR</sequence>
<gene>
    <name evidence="1" type="ORF">GUJ93_ZPchr0003g18152</name>
</gene>
<dbReference type="EMBL" id="JAAALK010000286">
    <property type="protein sequence ID" value="KAG8061316.1"/>
    <property type="molecule type" value="Genomic_DNA"/>
</dbReference>
<evidence type="ECO:0000313" key="1">
    <source>
        <dbReference type="EMBL" id="KAG8061316.1"/>
    </source>
</evidence>
<reference evidence="1" key="1">
    <citation type="journal article" date="2021" name="bioRxiv">
        <title>Whole Genome Assembly and Annotation of Northern Wild Rice, Zizania palustris L., Supports a Whole Genome Duplication in the Zizania Genus.</title>
        <authorList>
            <person name="Haas M."/>
            <person name="Kono T."/>
            <person name="Macchietto M."/>
            <person name="Millas R."/>
            <person name="McGilp L."/>
            <person name="Shao M."/>
            <person name="Duquette J."/>
            <person name="Hirsch C.N."/>
            <person name="Kimball J."/>
        </authorList>
    </citation>
    <scope>NUCLEOTIDE SEQUENCE</scope>
    <source>
        <tissue evidence="1">Fresh leaf tissue</tissue>
    </source>
</reference>
<evidence type="ECO:0000313" key="2">
    <source>
        <dbReference type="Proteomes" id="UP000729402"/>
    </source>
</evidence>
<dbReference type="AlphaFoldDB" id="A0A8J5RWA6"/>
<proteinExistence type="predicted"/>
<keyword evidence="2" id="KW-1185">Reference proteome</keyword>
<dbReference type="OrthoDB" id="1937476at2759"/>
<dbReference type="Proteomes" id="UP000729402">
    <property type="component" value="Unassembled WGS sequence"/>
</dbReference>